<dbReference type="PROSITE" id="PS51257">
    <property type="entry name" value="PROKAR_LIPOPROTEIN"/>
    <property type="match status" value="1"/>
</dbReference>
<evidence type="ECO:0000313" key="9">
    <source>
        <dbReference type="EMBL" id="WZN44059.1"/>
    </source>
</evidence>
<feature type="domain" description="RagB/SusD" evidence="7">
    <location>
        <begin position="281"/>
        <end position="507"/>
    </location>
</feature>
<evidence type="ECO:0000256" key="2">
    <source>
        <dbReference type="ARBA" id="ARBA00006275"/>
    </source>
</evidence>
<keyword evidence="4" id="KW-0472">Membrane</keyword>
<keyword evidence="3 6" id="KW-0732">Signal</keyword>
<comment type="similarity">
    <text evidence="2">Belongs to the SusD family.</text>
</comment>
<name>A0ABZ2Z0M2_9BACT</name>
<dbReference type="EMBL" id="CP150096">
    <property type="protein sequence ID" value="WZN44059.1"/>
    <property type="molecule type" value="Genomic_DNA"/>
</dbReference>
<organism evidence="9 10">
    <name type="scientific">Chitinophaga caseinilytica</name>
    <dbReference type="NCBI Taxonomy" id="2267521"/>
    <lineage>
        <taxon>Bacteria</taxon>
        <taxon>Pseudomonadati</taxon>
        <taxon>Bacteroidota</taxon>
        <taxon>Chitinophagia</taxon>
        <taxon>Chitinophagales</taxon>
        <taxon>Chitinophagaceae</taxon>
        <taxon>Chitinophaga</taxon>
    </lineage>
</organism>
<dbReference type="InterPro" id="IPR011990">
    <property type="entry name" value="TPR-like_helical_dom_sf"/>
</dbReference>
<dbReference type="InterPro" id="IPR033985">
    <property type="entry name" value="SusD-like_N"/>
</dbReference>
<evidence type="ECO:0000256" key="1">
    <source>
        <dbReference type="ARBA" id="ARBA00004442"/>
    </source>
</evidence>
<dbReference type="Pfam" id="PF07980">
    <property type="entry name" value="SusD_RagB"/>
    <property type="match status" value="1"/>
</dbReference>
<reference evidence="9 10" key="1">
    <citation type="submission" date="2024-03" db="EMBL/GenBank/DDBJ databases">
        <title>Chitinophaga caseinilytica sp. nov., a casein hydrolysing bacterium isolated from forest soil.</title>
        <authorList>
            <person name="Lee D.S."/>
            <person name="Han D.M."/>
            <person name="Baek J.H."/>
            <person name="Choi D.G."/>
            <person name="Jeon J.H."/>
            <person name="Jeon C.O."/>
        </authorList>
    </citation>
    <scope>NUCLEOTIDE SEQUENCE [LARGE SCALE GENOMIC DNA]</scope>
    <source>
        <strain evidence="9 10">KACC 19118</strain>
    </source>
</reference>
<keyword evidence="10" id="KW-1185">Reference proteome</keyword>
<evidence type="ECO:0000313" key="10">
    <source>
        <dbReference type="Proteomes" id="UP001449657"/>
    </source>
</evidence>
<evidence type="ECO:0000256" key="3">
    <source>
        <dbReference type="ARBA" id="ARBA00022729"/>
    </source>
</evidence>
<dbReference type="InterPro" id="IPR012944">
    <property type="entry name" value="SusD_RagB_dom"/>
</dbReference>
<dbReference type="CDD" id="cd08977">
    <property type="entry name" value="SusD"/>
    <property type="match status" value="1"/>
</dbReference>
<feature type="domain" description="SusD-like N-terminal" evidence="8">
    <location>
        <begin position="26"/>
        <end position="201"/>
    </location>
</feature>
<keyword evidence="5" id="KW-0998">Cell outer membrane</keyword>
<accession>A0ABZ2Z0M2</accession>
<evidence type="ECO:0000259" key="8">
    <source>
        <dbReference type="Pfam" id="PF14322"/>
    </source>
</evidence>
<dbReference type="Proteomes" id="UP001449657">
    <property type="component" value="Chromosome"/>
</dbReference>
<dbReference type="SUPFAM" id="SSF48452">
    <property type="entry name" value="TPR-like"/>
    <property type="match status" value="1"/>
</dbReference>
<evidence type="ECO:0000256" key="4">
    <source>
        <dbReference type="ARBA" id="ARBA00023136"/>
    </source>
</evidence>
<proteinExistence type="inferred from homology"/>
<dbReference type="RefSeq" id="WP_341838853.1">
    <property type="nucleotide sequence ID" value="NZ_CP149792.1"/>
</dbReference>
<comment type="subcellular location">
    <subcellularLocation>
        <location evidence="1">Cell outer membrane</location>
    </subcellularLocation>
</comment>
<sequence>MRNRLSIYAALLLGLSGTLATSCKKDFLTKNPLNAISGETFWKNETDVNLALAGVYSRLQTGFSSYNKVYLDGYSDNAYDRFGYFGFNNMTTGVVNPTNVPGTFYDPPYQGIAACNFFLKNVDKAPIGDATKKIYKAEVQFLRAHFYMELVQAFGDVVLYKKAPATVDAAKIPAAPKSEVLAFIHEDLDFAIATLPDTKYDGHAVKGSAMGLKVKAFLLQEKWSEAAALAQQLITGGKFSLSPSYSGLFITSTQQNNPEILFSTRYLAPNNVHAGGEGLETEVGWYGSIGVYANLGDDYECTDGKSITESPLYNPATPYANRDPRMDITLKLPGEKYINPDGTEFQHSDPVLTPYLMQKYLDMGHLPFTRGGASISTDQNIIHIRFADVLLMYAEAKNEASGPDASVYNAIDQVRGRAEVNMPPVDRLKYASKDALRQYIRHERRIELACEGLRYFDLKRWNQMAERLALVKNPAGAQLSYGEKNNVLPFPQGEIDKNPQLKQKQGYN</sequence>
<dbReference type="Pfam" id="PF14322">
    <property type="entry name" value="SusD-like_3"/>
    <property type="match status" value="1"/>
</dbReference>
<feature type="signal peptide" evidence="6">
    <location>
        <begin position="1"/>
        <end position="20"/>
    </location>
</feature>
<protein>
    <submittedName>
        <fullName evidence="9">RagB/SusD family nutrient uptake outer membrane protein</fullName>
    </submittedName>
</protein>
<gene>
    <name evidence="9" type="ORF">WJU22_14245</name>
</gene>
<dbReference type="Gene3D" id="1.25.40.390">
    <property type="match status" value="1"/>
</dbReference>
<evidence type="ECO:0000256" key="6">
    <source>
        <dbReference type="SAM" id="SignalP"/>
    </source>
</evidence>
<evidence type="ECO:0000256" key="5">
    <source>
        <dbReference type="ARBA" id="ARBA00023237"/>
    </source>
</evidence>
<evidence type="ECO:0000259" key="7">
    <source>
        <dbReference type="Pfam" id="PF07980"/>
    </source>
</evidence>
<feature type="chain" id="PRO_5046685370" evidence="6">
    <location>
        <begin position="21"/>
        <end position="508"/>
    </location>
</feature>